<name>A0A8J3EWD8_9BACI</name>
<evidence type="ECO:0000313" key="9">
    <source>
        <dbReference type="EMBL" id="GGI13970.1"/>
    </source>
</evidence>
<evidence type="ECO:0000256" key="2">
    <source>
        <dbReference type="ARBA" id="ARBA00022801"/>
    </source>
</evidence>
<evidence type="ECO:0000259" key="6">
    <source>
        <dbReference type="Pfam" id="PF13802"/>
    </source>
</evidence>
<dbReference type="Pfam" id="PF17137">
    <property type="entry name" value="DUF5110"/>
    <property type="match status" value="1"/>
</dbReference>
<evidence type="ECO:0000256" key="4">
    <source>
        <dbReference type="RuleBase" id="RU361185"/>
    </source>
</evidence>
<dbReference type="CDD" id="cd14752">
    <property type="entry name" value="GH31_N"/>
    <property type="match status" value="1"/>
</dbReference>
<evidence type="ECO:0000256" key="3">
    <source>
        <dbReference type="ARBA" id="ARBA00023295"/>
    </source>
</evidence>
<dbReference type="Pfam" id="PF01055">
    <property type="entry name" value="Glyco_hydro_31_2nd"/>
    <property type="match status" value="1"/>
</dbReference>
<evidence type="ECO:0000259" key="5">
    <source>
        <dbReference type="Pfam" id="PF01055"/>
    </source>
</evidence>
<comment type="caution">
    <text evidence="9">The sequence shown here is derived from an EMBL/GenBank/DDBJ whole genome shotgun (WGS) entry which is preliminary data.</text>
</comment>
<dbReference type="PROSITE" id="PS00129">
    <property type="entry name" value="GLYCOSYL_HYDROL_F31_1"/>
    <property type="match status" value="1"/>
</dbReference>
<dbReference type="Pfam" id="PF13802">
    <property type="entry name" value="Gal_mutarotas_2"/>
    <property type="match status" value="1"/>
</dbReference>
<evidence type="ECO:0000313" key="10">
    <source>
        <dbReference type="Proteomes" id="UP000626244"/>
    </source>
</evidence>
<reference evidence="10" key="1">
    <citation type="journal article" date="2019" name="Int. J. Syst. Evol. Microbiol.">
        <title>The Global Catalogue of Microorganisms (GCM) 10K type strain sequencing project: providing services to taxonomists for standard genome sequencing and annotation.</title>
        <authorList>
            <consortium name="The Broad Institute Genomics Platform"/>
            <consortium name="The Broad Institute Genome Sequencing Center for Infectious Disease"/>
            <person name="Wu L."/>
            <person name="Ma J."/>
        </authorList>
    </citation>
    <scope>NUCLEOTIDE SEQUENCE [LARGE SCALE GENOMIC DNA]</scope>
    <source>
        <strain evidence="10">CGMCC 1.14993</strain>
    </source>
</reference>
<dbReference type="SUPFAM" id="SSF51011">
    <property type="entry name" value="Glycosyl hydrolase domain"/>
    <property type="match status" value="1"/>
</dbReference>
<keyword evidence="2 4" id="KW-0378">Hydrolase</keyword>
<evidence type="ECO:0000256" key="1">
    <source>
        <dbReference type="ARBA" id="ARBA00007806"/>
    </source>
</evidence>
<dbReference type="GO" id="GO:0004553">
    <property type="term" value="F:hydrolase activity, hydrolyzing O-glycosyl compounds"/>
    <property type="evidence" value="ECO:0007669"/>
    <property type="project" value="InterPro"/>
</dbReference>
<dbReference type="InterPro" id="IPR017853">
    <property type="entry name" value="GH"/>
</dbReference>
<gene>
    <name evidence="9" type="ORF">GCM10007380_20600</name>
</gene>
<dbReference type="Gene3D" id="2.60.40.1180">
    <property type="entry name" value="Golgi alpha-mannosidase II"/>
    <property type="match status" value="2"/>
</dbReference>
<dbReference type="InterPro" id="IPR000322">
    <property type="entry name" value="Glyco_hydro_31_TIM"/>
</dbReference>
<comment type="similarity">
    <text evidence="1 4">Belongs to the glycosyl hydrolase 31 family.</text>
</comment>
<dbReference type="Gene3D" id="3.20.20.80">
    <property type="entry name" value="Glycosidases"/>
    <property type="match status" value="1"/>
</dbReference>
<dbReference type="InterPro" id="IPR011013">
    <property type="entry name" value="Gal_mutarotase_sf_dom"/>
</dbReference>
<dbReference type="SUPFAM" id="SSF51445">
    <property type="entry name" value="(Trans)glycosidases"/>
    <property type="match status" value="1"/>
</dbReference>
<dbReference type="Gene3D" id="2.60.40.1760">
    <property type="entry name" value="glycosyl hydrolase (family 31)"/>
    <property type="match status" value="1"/>
</dbReference>
<dbReference type="GO" id="GO:0030246">
    <property type="term" value="F:carbohydrate binding"/>
    <property type="evidence" value="ECO:0007669"/>
    <property type="project" value="InterPro"/>
</dbReference>
<dbReference type="InterPro" id="IPR030458">
    <property type="entry name" value="Glyco_hydro_31_AS"/>
</dbReference>
<dbReference type="InterPro" id="IPR048395">
    <property type="entry name" value="Glyco_hydro_31_C"/>
</dbReference>
<organism evidence="9 10">
    <name type="scientific">Gottfriedia solisilvae</name>
    <dbReference type="NCBI Taxonomy" id="1516104"/>
    <lineage>
        <taxon>Bacteria</taxon>
        <taxon>Bacillati</taxon>
        <taxon>Bacillota</taxon>
        <taxon>Bacilli</taxon>
        <taxon>Bacillales</taxon>
        <taxon>Bacillaceae</taxon>
        <taxon>Gottfriedia</taxon>
    </lineage>
</organism>
<keyword evidence="3 4" id="KW-0326">Glycosidase</keyword>
<dbReference type="Proteomes" id="UP000626244">
    <property type="component" value="Unassembled WGS sequence"/>
</dbReference>
<dbReference type="AlphaFoldDB" id="A0A8J3EWD8"/>
<dbReference type="RefSeq" id="WP_087998426.1">
    <property type="nucleotide sequence ID" value="NZ_BMHB01000001.1"/>
</dbReference>
<dbReference type="CDD" id="cd06604">
    <property type="entry name" value="GH31_glucosidase_II_MalA"/>
    <property type="match status" value="1"/>
</dbReference>
<evidence type="ECO:0000259" key="8">
    <source>
        <dbReference type="Pfam" id="PF21365"/>
    </source>
</evidence>
<feature type="domain" description="Glycoside hydrolase family 31 TIM barrel" evidence="5">
    <location>
        <begin position="249"/>
        <end position="573"/>
    </location>
</feature>
<dbReference type="PANTHER" id="PTHR22762:SF166">
    <property type="entry name" value="ALPHA-GLUCOSIDASE"/>
    <property type="match status" value="1"/>
</dbReference>
<dbReference type="SUPFAM" id="SSF74650">
    <property type="entry name" value="Galactose mutarotase-like"/>
    <property type="match status" value="1"/>
</dbReference>
<dbReference type="EMBL" id="BMHB01000001">
    <property type="protein sequence ID" value="GGI13970.1"/>
    <property type="molecule type" value="Genomic_DNA"/>
</dbReference>
<evidence type="ECO:0000259" key="7">
    <source>
        <dbReference type="Pfam" id="PF17137"/>
    </source>
</evidence>
<dbReference type="InterPro" id="IPR025887">
    <property type="entry name" value="Glyco_hydro_31_N_dom"/>
</dbReference>
<feature type="domain" description="DUF5110" evidence="7">
    <location>
        <begin position="683"/>
        <end position="752"/>
    </location>
</feature>
<dbReference type="InterPro" id="IPR033403">
    <property type="entry name" value="DUF5110"/>
</dbReference>
<sequence>MLENSSFSVKPELFSEASQLIDVLQIQQITTYSKEKNKCVFTVNKGNITVEFPRPDIVRLTVNHTSENFTHHNSSIETYEGSEFTIRETEEHVLMQTTDVEFYLHKQNCKFNIKTAKGEIYSNGFYLTEEGTISLIGAQENEFIYGLGEKSGWLNKKGERLSMWNTDVFAPHTPDISELYESIPTYLSFTPNYSFGCFLNNTGRTIFDFKNRKDEHKLETETGIIDLFIYTGPSMKEVLEQHTFITGRPYLPPKWALGYHQSRHSYQNEEELKYIVDSFEELEIPVDAVFLDILYMDGYRVFTFDKERFPNYETYLPQLLEKGIHIVPIVDPGVKVAGQYDVFIDGVVKDAFTKMPDKSLYIGDVWPGKSALPDFSQQKVKDWWGELHEFYTKLGIKGIWNDMNEPAIFNESKTMDLDAVHDNDGNPISHKEYHNLYGYEMSKATSIGIQKLTNERPFVLTRAGYAGIQKYAAVWTGDNRSFWEHLAMTIPMCLNLGLSGVTFSGPDVGGFMNDTEAELLTRWIQMGTFLPYFRNHCSIGMDRQEPWVFEEKFTDINRDYIQMRYEWMPYLYQQFIEAEKTGLPVMRPLVLEYPTDQRTFDMNDEYLVGENLLVAPIVTRSARSRSVYLPEGIWYDYWTDQVFEGGKDSLIDAPLNKIPLFLKAGSIIPLTNKKKKANQKDDELYLHLYSQETGNVKTVIYEDDGLTMNYQTGERFELHVNVDFNHETVNVKLESKGDFKPSWNKITVFLHGTNKELRIEGHLEFEARSGKELM</sequence>
<dbReference type="Pfam" id="PF21365">
    <property type="entry name" value="Glyco_hydro_31_3rd"/>
    <property type="match status" value="1"/>
</dbReference>
<accession>A0A8J3EWD8</accession>
<protein>
    <submittedName>
        <fullName evidence="9">Alpha-glucosidase</fullName>
    </submittedName>
</protein>
<keyword evidence="10" id="KW-1185">Reference proteome</keyword>
<dbReference type="PANTHER" id="PTHR22762">
    <property type="entry name" value="ALPHA-GLUCOSIDASE"/>
    <property type="match status" value="1"/>
</dbReference>
<feature type="domain" description="Glycosyl hydrolase family 31 C-terminal" evidence="8">
    <location>
        <begin position="582"/>
        <end position="668"/>
    </location>
</feature>
<proteinExistence type="inferred from homology"/>
<dbReference type="InterPro" id="IPR013780">
    <property type="entry name" value="Glyco_hydro_b"/>
</dbReference>
<dbReference type="OrthoDB" id="176168at2"/>
<dbReference type="GO" id="GO:0005975">
    <property type="term" value="P:carbohydrate metabolic process"/>
    <property type="evidence" value="ECO:0007669"/>
    <property type="project" value="InterPro"/>
</dbReference>
<feature type="domain" description="Glycoside hydrolase family 31 N-terminal" evidence="6">
    <location>
        <begin position="48"/>
        <end position="208"/>
    </location>
</feature>